<gene>
    <name evidence="4" type="ORF">BJ554DRAFT_2231</name>
</gene>
<dbReference type="AlphaFoldDB" id="A0A8H7ZQH7"/>
<evidence type="ECO:0000256" key="2">
    <source>
        <dbReference type="ARBA" id="ARBA00023186"/>
    </source>
</evidence>
<dbReference type="PANTHER" id="PTHR21237:SF23">
    <property type="entry name" value="GRPE PROTEIN HOMOLOG, MITOCHONDRIAL"/>
    <property type="match status" value="1"/>
</dbReference>
<keyword evidence="2" id="KW-0143">Chaperone</keyword>
<dbReference type="GO" id="GO:0042803">
    <property type="term" value="F:protein homodimerization activity"/>
    <property type="evidence" value="ECO:0007669"/>
    <property type="project" value="InterPro"/>
</dbReference>
<evidence type="ECO:0000313" key="4">
    <source>
        <dbReference type="EMBL" id="KAG5457691.1"/>
    </source>
</evidence>
<proteinExistence type="inferred from homology"/>
<comment type="caution">
    <text evidence="4">The sequence shown here is derived from an EMBL/GenBank/DDBJ whole genome shotgun (WGS) entry which is preliminary data.</text>
</comment>
<reference evidence="4 5" key="1">
    <citation type="journal article" name="Sci. Rep.">
        <title>Genome-scale phylogenetic analyses confirm Olpidium as the closest living zoosporic fungus to the non-flagellated, terrestrial fungi.</title>
        <authorList>
            <person name="Chang Y."/>
            <person name="Rochon D."/>
            <person name="Sekimoto S."/>
            <person name="Wang Y."/>
            <person name="Chovatia M."/>
            <person name="Sandor L."/>
            <person name="Salamov A."/>
            <person name="Grigoriev I.V."/>
            <person name="Stajich J.E."/>
            <person name="Spatafora J.W."/>
        </authorList>
    </citation>
    <scope>NUCLEOTIDE SEQUENCE [LARGE SCALE GENOMIC DNA]</scope>
    <source>
        <strain evidence="4">S191</strain>
    </source>
</reference>
<dbReference type="EMBL" id="JAEFCI010009647">
    <property type="protein sequence ID" value="KAG5457691.1"/>
    <property type="molecule type" value="Genomic_DNA"/>
</dbReference>
<dbReference type="GO" id="GO:0051082">
    <property type="term" value="F:unfolded protein binding"/>
    <property type="evidence" value="ECO:0007669"/>
    <property type="project" value="TreeGrafter"/>
</dbReference>
<feature type="non-terminal residue" evidence="4">
    <location>
        <position position="248"/>
    </location>
</feature>
<evidence type="ECO:0000256" key="3">
    <source>
        <dbReference type="SAM" id="MobiDB-lite"/>
    </source>
</evidence>
<dbReference type="PANTHER" id="PTHR21237">
    <property type="entry name" value="GRPE PROTEIN"/>
    <property type="match status" value="1"/>
</dbReference>
<dbReference type="OrthoDB" id="201635at2759"/>
<keyword evidence="5" id="KW-1185">Reference proteome</keyword>
<dbReference type="InterPro" id="IPR013805">
    <property type="entry name" value="GrpE_CC"/>
</dbReference>
<dbReference type="GO" id="GO:0006457">
    <property type="term" value="P:protein folding"/>
    <property type="evidence" value="ECO:0007669"/>
    <property type="project" value="InterPro"/>
</dbReference>
<feature type="compositionally biased region" description="Low complexity" evidence="3">
    <location>
        <begin position="91"/>
        <end position="111"/>
    </location>
</feature>
<dbReference type="GO" id="GO:0001405">
    <property type="term" value="C:PAM complex, Tim23 associated import motor"/>
    <property type="evidence" value="ECO:0007669"/>
    <property type="project" value="TreeGrafter"/>
</dbReference>
<dbReference type="Proteomes" id="UP000673691">
    <property type="component" value="Unassembled WGS sequence"/>
</dbReference>
<dbReference type="Gene3D" id="3.90.20.20">
    <property type="match status" value="1"/>
</dbReference>
<comment type="similarity">
    <text evidence="1">Belongs to the GrpE family.</text>
</comment>
<sequence length="248" mass="26054">MAPRSASAVAARLSSALAAAAASRTTGRAAALLHNPRVARCGLARAPAPSSPSSLHWTPLASLRRGLFSASGAAGPGDGETAEEAALDGRQQQQQQQQPKDASQGDAASAQAAEAQAADLAAQAEAKIAELQYIRCLADMENLRARTRTEVEQAKQFAIQKFANDLLNTTDVIGMALCSIPKSSLEPLANISGAAAEQALHESRGDLRSLHEGVSLMEAELLKALRRNGVEKFDAVDQPFDPNRHQAM</sequence>
<feature type="region of interest" description="Disordered" evidence="3">
    <location>
        <begin position="69"/>
        <end position="111"/>
    </location>
</feature>
<dbReference type="GO" id="GO:0051087">
    <property type="term" value="F:protein-folding chaperone binding"/>
    <property type="evidence" value="ECO:0007669"/>
    <property type="project" value="InterPro"/>
</dbReference>
<organism evidence="4 5">
    <name type="scientific">Olpidium bornovanus</name>
    <dbReference type="NCBI Taxonomy" id="278681"/>
    <lineage>
        <taxon>Eukaryota</taxon>
        <taxon>Fungi</taxon>
        <taxon>Fungi incertae sedis</taxon>
        <taxon>Olpidiomycota</taxon>
        <taxon>Olpidiomycotina</taxon>
        <taxon>Olpidiomycetes</taxon>
        <taxon>Olpidiales</taxon>
        <taxon>Olpidiaceae</taxon>
        <taxon>Olpidium</taxon>
    </lineage>
</organism>
<evidence type="ECO:0000256" key="1">
    <source>
        <dbReference type="ARBA" id="ARBA00009054"/>
    </source>
</evidence>
<dbReference type="SUPFAM" id="SSF58014">
    <property type="entry name" value="Coiled-coil domain of nucleotide exchange factor GrpE"/>
    <property type="match status" value="1"/>
</dbReference>
<dbReference type="CDD" id="cd00446">
    <property type="entry name" value="GrpE"/>
    <property type="match status" value="1"/>
</dbReference>
<dbReference type="Pfam" id="PF01025">
    <property type="entry name" value="GrpE"/>
    <property type="match status" value="1"/>
</dbReference>
<dbReference type="InterPro" id="IPR000740">
    <property type="entry name" value="GrpE"/>
</dbReference>
<dbReference type="GO" id="GO:0000774">
    <property type="term" value="F:adenyl-nucleotide exchange factor activity"/>
    <property type="evidence" value="ECO:0007669"/>
    <property type="project" value="InterPro"/>
</dbReference>
<dbReference type="GO" id="GO:0030150">
    <property type="term" value="P:protein import into mitochondrial matrix"/>
    <property type="evidence" value="ECO:0007669"/>
    <property type="project" value="TreeGrafter"/>
</dbReference>
<evidence type="ECO:0000313" key="5">
    <source>
        <dbReference type="Proteomes" id="UP000673691"/>
    </source>
</evidence>
<name>A0A8H7ZQH7_9FUNG</name>
<accession>A0A8H7ZQH7</accession>
<protein>
    <submittedName>
        <fullName evidence="4">GrpE-domain-containing protein</fullName>
    </submittedName>
</protein>